<comment type="pathway">
    <text evidence="2">Secondary metabolite biosynthesis.</text>
</comment>
<dbReference type="RefSeq" id="XP_045958710.1">
    <property type="nucleotide sequence ID" value="XM_046102796.1"/>
</dbReference>
<dbReference type="PANTHER" id="PTHR47356">
    <property type="entry name" value="FAD-DEPENDENT MONOOXYGENASE ASQG-RELATED"/>
    <property type="match status" value="1"/>
</dbReference>
<comment type="cofactor">
    <cofactor evidence="1">
        <name>FAD</name>
        <dbReference type="ChEBI" id="CHEBI:57692"/>
    </cofactor>
</comment>
<dbReference type="OrthoDB" id="10029326at2759"/>
<evidence type="ECO:0000256" key="1">
    <source>
        <dbReference type="ARBA" id="ARBA00001974"/>
    </source>
</evidence>
<dbReference type="GO" id="GO:0004497">
    <property type="term" value="F:monooxygenase activity"/>
    <property type="evidence" value="ECO:0007669"/>
    <property type="project" value="InterPro"/>
</dbReference>
<evidence type="ECO:0000256" key="4">
    <source>
        <dbReference type="ARBA" id="ARBA00022630"/>
    </source>
</evidence>
<comment type="caution">
    <text evidence="8">The sequence shown here is derived from an EMBL/GenBank/DDBJ whole genome shotgun (WGS) entry which is preliminary data.</text>
</comment>
<sequence length="293" mass="32436">MGARFACVYGVFPPTPGIEAGECFSVYRKETAILGFTGRDGILFWFVFEHLGRTVHLSEVPRYTNADIHDSCKPVGHLKISTDVTFQDVYDKREITMEFVLEEGVAKVWHTKRTVIVGDAAHKMVPNTAMGANQAMESFGLVNELCRAFKQSPHGKPTSEALNLAWANGLTKKVPHPYSDSSQSCVEGCGTFSGNSLVGQLPQSRIPRTTEIQKRASMTCRAQLRHEGPAAVQPQELPTLTDADWLFRGFMGLSDAQIFEGIPLSNQGVVLQRGNEQFQAKITRTEEWFLGVL</sequence>
<keyword evidence="5" id="KW-0274">FAD</keyword>
<evidence type="ECO:0000256" key="5">
    <source>
        <dbReference type="ARBA" id="ARBA00022827"/>
    </source>
</evidence>
<dbReference type="Proteomes" id="UP000758603">
    <property type="component" value="Unassembled WGS sequence"/>
</dbReference>
<evidence type="ECO:0000256" key="6">
    <source>
        <dbReference type="ARBA" id="ARBA00023002"/>
    </source>
</evidence>
<dbReference type="Pfam" id="PF01494">
    <property type="entry name" value="FAD_binding_3"/>
    <property type="match status" value="1"/>
</dbReference>
<keyword evidence="9" id="KW-1185">Reference proteome</keyword>
<dbReference type="GeneID" id="70131688"/>
<accession>A0A9P8ZYX1</accession>
<keyword evidence="6" id="KW-0560">Oxidoreductase</keyword>
<comment type="similarity">
    <text evidence="3">Belongs to the paxM FAD-dependent monooxygenase family.</text>
</comment>
<dbReference type="SUPFAM" id="SSF51905">
    <property type="entry name" value="FAD/NAD(P)-binding domain"/>
    <property type="match status" value="1"/>
</dbReference>
<gene>
    <name evidence="8" type="ORF">BKA67DRAFT_565173</name>
</gene>
<dbReference type="AlphaFoldDB" id="A0A9P8ZYX1"/>
<dbReference type="Gene3D" id="3.50.50.60">
    <property type="entry name" value="FAD/NAD(P)-binding domain"/>
    <property type="match status" value="1"/>
</dbReference>
<feature type="domain" description="FAD-binding" evidence="7">
    <location>
        <begin position="98"/>
        <end position="137"/>
    </location>
</feature>
<dbReference type="InterPro" id="IPR002938">
    <property type="entry name" value="FAD-bd"/>
</dbReference>
<dbReference type="GO" id="GO:0071949">
    <property type="term" value="F:FAD binding"/>
    <property type="evidence" value="ECO:0007669"/>
    <property type="project" value="InterPro"/>
</dbReference>
<evidence type="ECO:0000313" key="8">
    <source>
        <dbReference type="EMBL" id="KAH6654440.1"/>
    </source>
</evidence>
<evidence type="ECO:0000256" key="2">
    <source>
        <dbReference type="ARBA" id="ARBA00005179"/>
    </source>
</evidence>
<dbReference type="InterPro" id="IPR036188">
    <property type="entry name" value="FAD/NAD-bd_sf"/>
</dbReference>
<name>A0A9P8ZYX1_9PEZI</name>
<organism evidence="8 9">
    <name type="scientific">Truncatella angustata</name>
    <dbReference type="NCBI Taxonomy" id="152316"/>
    <lineage>
        <taxon>Eukaryota</taxon>
        <taxon>Fungi</taxon>
        <taxon>Dikarya</taxon>
        <taxon>Ascomycota</taxon>
        <taxon>Pezizomycotina</taxon>
        <taxon>Sordariomycetes</taxon>
        <taxon>Xylariomycetidae</taxon>
        <taxon>Amphisphaeriales</taxon>
        <taxon>Sporocadaceae</taxon>
        <taxon>Truncatella</taxon>
    </lineage>
</organism>
<protein>
    <recommendedName>
        <fullName evidence="7">FAD-binding domain-containing protein</fullName>
    </recommendedName>
</protein>
<dbReference type="EMBL" id="JAGPXC010000004">
    <property type="protein sequence ID" value="KAH6654440.1"/>
    <property type="molecule type" value="Genomic_DNA"/>
</dbReference>
<reference evidence="8" key="1">
    <citation type="journal article" date="2021" name="Nat. Commun.">
        <title>Genetic determinants of endophytism in the Arabidopsis root mycobiome.</title>
        <authorList>
            <person name="Mesny F."/>
            <person name="Miyauchi S."/>
            <person name="Thiergart T."/>
            <person name="Pickel B."/>
            <person name="Atanasova L."/>
            <person name="Karlsson M."/>
            <person name="Huettel B."/>
            <person name="Barry K.W."/>
            <person name="Haridas S."/>
            <person name="Chen C."/>
            <person name="Bauer D."/>
            <person name="Andreopoulos W."/>
            <person name="Pangilinan J."/>
            <person name="LaButti K."/>
            <person name="Riley R."/>
            <person name="Lipzen A."/>
            <person name="Clum A."/>
            <person name="Drula E."/>
            <person name="Henrissat B."/>
            <person name="Kohler A."/>
            <person name="Grigoriev I.V."/>
            <person name="Martin F.M."/>
            <person name="Hacquard S."/>
        </authorList>
    </citation>
    <scope>NUCLEOTIDE SEQUENCE</scope>
    <source>
        <strain evidence="8">MPI-SDFR-AT-0073</strain>
    </source>
</reference>
<evidence type="ECO:0000313" key="9">
    <source>
        <dbReference type="Proteomes" id="UP000758603"/>
    </source>
</evidence>
<keyword evidence="4" id="KW-0285">Flavoprotein</keyword>
<dbReference type="PANTHER" id="PTHR47356:SF2">
    <property type="entry name" value="FAD-BINDING DOMAIN-CONTAINING PROTEIN-RELATED"/>
    <property type="match status" value="1"/>
</dbReference>
<evidence type="ECO:0000259" key="7">
    <source>
        <dbReference type="Pfam" id="PF01494"/>
    </source>
</evidence>
<evidence type="ECO:0000256" key="3">
    <source>
        <dbReference type="ARBA" id="ARBA00007992"/>
    </source>
</evidence>
<proteinExistence type="inferred from homology"/>
<dbReference type="InterPro" id="IPR050562">
    <property type="entry name" value="FAD_mOase_fung"/>
</dbReference>